<dbReference type="Proteomes" id="UP001627154">
    <property type="component" value="Unassembled WGS sequence"/>
</dbReference>
<dbReference type="AlphaFoldDB" id="A0ABD2WFQ4"/>
<proteinExistence type="predicted"/>
<feature type="signal peptide" evidence="1">
    <location>
        <begin position="1"/>
        <end position="24"/>
    </location>
</feature>
<name>A0ABD2WFQ4_9HYME</name>
<keyword evidence="3" id="KW-1185">Reference proteome</keyword>
<evidence type="ECO:0000256" key="1">
    <source>
        <dbReference type="SAM" id="SignalP"/>
    </source>
</evidence>
<dbReference type="EMBL" id="JBJJXI010000108">
    <property type="protein sequence ID" value="KAL3391746.1"/>
    <property type="molecule type" value="Genomic_DNA"/>
</dbReference>
<protein>
    <submittedName>
        <fullName evidence="2">Uncharacterized protein</fullName>
    </submittedName>
</protein>
<keyword evidence="1" id="KW-0732">Signal</keyword>
<sequence>MPFYRVDLIITSLALLLLGHCATCLIVPEEIPSLLSLVYSNIPPIKKGTDSRLGVGFRFGEHADFQVLLELGPQFETDPIGFQKDTANRRSAVLHSAMNGELGPHAQQVAKHQVQRLLQEMIAKYKKKIPQKRPEEKISDNDWLKKWSKSQGVDETETSELDIVTSRSPLPVINRIRVVNAPTTP</sequence>
<evidence type="ECO:0000313" key="3">
    <source>
        <dbReference type="Proteomes" id="UP001627154"/>
    </source>
</evidence>
<comment type="caution">
    <text evidence="2">The sequence shown here is derived from an EMBL/GenBank/DDBJ whole genome shotgun (WGS) entry which is preliminary data.</text>
</comment>
<reference evidence="2 3" key="1">
    <citation type="journal article" date="2024" name="bioRxiv">
        <title>A reference genome for Trichogramma kaykai: A tiny desert-dwelling parasitoid wasp with competing sex-ratio distorters.</title>
        <authorList>
            <person name="Culotta J."/>
            <person name="Lindsey A.R."/>
        </authorList>
    </citation>
    <scope>NUCLEOTIDE SEQUENCE [LARGE SCALE GENOMIC DNA]</scope>
    <source>
        <strain evidence="2 3">KSX58</strain>
    </source>
</reference>
<gene>
    <name evidence="2" type="ORF">TKK_013655</name>
</gene>
<feature type="chain" id="PRO_5044762160" evidence="1">
    <location>
        <begin position="25"/>
        <end position="185"/>
    </location>
</feature>
<organism evidence="2 3">
    <name type="scientific">Trichogramma kaykai</name>
    <dbReference type="NCBI Taxonomy" id="54128"/>
    <lineage>
        <taxon>Eukaryota</taxon>
        <taxon>Metazoa</taxon>
        <taxon>Ecdysozoa</taxon>
        <taxon>Arthropoda</taxon>
        <taxon>Hexapoda</taxon>
        <taxon>Insecta</taxon>
        <taxon>Pterygota</taxon>
        <taxon>Neoptera</taxon>
        <taxon>Endopterygota</taxon>
        <taxon>Hymenoptera</taxon>
        <taxon>Apocrita</taxon>
        <taxon>Proctotrupomorpha</taxon>
        <taxon>Chalcidoidea</taxon>
        <taxon>Trichogrammatidae</taxon>
        <taxon>Trichogramma</taxon>
    </lineage>
</organism>
<accession>A0ABD2WFQ4</accession>
<evidence type="ECO:0000313" key="2">
    <source>
        <dbReference type="EMBL" id="KAL3391746.1"/>
    </source>
</evidence>